<dbReference type="Proteomes" id="UP000655589">
    <property type="component" value="Unassembled WGS sequence"/>
</dbReference>
<evidence type="ECO:0000313" key="1">
    <source>
        <dbReference type="EMBL" id="GGM35008.1"/>
    </source>
</evidence>
<reference evidence="1" key="1">
    <citation type="journal article" date="2014" name="Int. J. Syst. Evol. Microbiol.">
        <title>Complete genome sequence of Corynebacterium casei LMG S-19264T (=DSM 44701T), isolated from a smear-ripened cheese.</title>
        <authorList>
            <consortium name="US DOE Joint Genome Institute (JGI-PGF)"/>
            <person name="Walter F."/>
            <person name="Albersmeier A."/>
            <person name="Kalinowski J."/>
            <person name="Ruckert C."/>
        </authorList>
    </citation>
    <scope>NUCLEOTIDE SEQUENCE</scope>
    <source>
        <strain evidence="1">JCM 3051</strain>
    </source>
</reference>
<comment type="caution">
    <text evidence="1">The sequence shown here is derived from an EMBL/GenBank/DDBJ whole genome shotgun (WGS) entry which is preliminary data.</text>
</comment>
<reference evidence="1" key="2">
    <citation type="submission" date="2020-09" db="EMBL/GenBank/DDBJ databases">
        <authorList>
            <person name="Sun Q."/>
            <person name="Ohkuma M."/>
        </authorList>
    </citation>
    <scope>NUCLEOTIDE SEQUENCE</scope>
    <source>
        <strain evidence="1">JCM 3051</strain>
    </source>
</reference>
<accession>A0A8H9GLF2</accession>
<keyword evidence="2" id="KW-1185">Reference proteome</keyword>
<dbReference type="RefSeq" id="WP_171103950.1">
    <property type="nucleotide sequence ID" value="NZ_BMPT01000015.1"/>
</dbReference>
<dbReference type="AlphaFoldDB" id="A0A8H9GLF2"/>
<name>A0A8H9GLF2_9MICO</name>
<proteinExistence type="predicted"/>
<protein>
    <submittedName>
        <fullName evidence="1">Uncharacterized protein</fullName>
    </submittedName>
</protein>
<organism evidence="1 2">
    <name type="scientific">Promicromonospora citrea</name>
    <dbReference type="NCBI Taxonomy" id="43677"/>
    <lineage>
        <taxon>Bacteria</taxon>
        <taxon>Bacillati</taxon>
        <taxon>Actinomycetota</taxon>
        <taxon>Actinomycetes</taxon>
        <taxon>Micrococcales</taxon>
        <taxon>Promicromonosporaceae</taxon>
        <taxon>Promicromonospora</taxon>
    </lineage>
</organism>
<dbReference type="EMBL" id="BMPT01000015">
    <property type="protein sequence ID" value="GGM35008.1"/>
    <property type="molecule type" value="Genomic_DNA"/>
</dbReference>
<sequence length="114" mass="12188">MADDVQTIRTLLSELASSTPRDRELAAEKVAGWVSSALEPHHAAVISRALDAVISLEDSETALEAQLNAIAEISALGLAPADSLSRVLADRSWDQPWAAEYIEGLQDDLPIAPK</sequence>
<evidence type="ECO:0000313" key="2">
    <source>
        <dbReference type="Proteomes" id="UP000655589"/>
    </source>
</evidence>
<gene>
    <name evidence="1" type="ORF">GCM10010102_33090</name>
</gene>